<evidence type="ECO:0000313" key="14">
    <source>
        <dbReference type="Proteomes" id="UP000188181"/>
    </source>
</evidence>
<evidence type="ECO:0000256" key="5">
    <source>
        <dbReference type="ARBA" id="ARBA00022832"/>
    </source>
</evidence>
<dbReference type="RefSeq" id="WP_146684611.1">
    <property type="nucleotide sequence ID" value="NZ_CP019646.1"/>
</dbReference>
<dbReference type="PRINTS" id="PR01069">
    <property type="entry name" value="ACCCTRFRASEA"/>
</dbReference>
<evidence type="ECO:0000259" key="12">
    <source>
        <dbReference type="PROSITE" id="PS50989"/>
    </source>
</evidence>
<feature type="domain" description="CoA carboxyltransferase C-terminal" evidence="12">
    <location>
        <begin position="43"/>
        <end position="297"/>
    </location>
</feature>
<keyword evidence="8 10" id="KW-0275">Fatty acid biosynthesis</keyword>
<dbReference type="GO" id="GO:2001295">
    <property type="term" value="P:malonyl-CoA biosynthetic process"/>
    <property type="evidence" value="ECO:0007669"/>
    <property type="project" value="UniProtKB-UniRule"/>
</dbReference>
<comment type="pathway">
    <text evidence="1 10">Lipid metabolism; malonyl-CoA biosynthesis; malonyl-CoA from acetyl-CoA: step 1/1.</text>
</comment>
<dbReference type="Gene3D" id="3.90.226.10">
    <property type="entry name" value="2-enoyl-CoA Hydratase, Chain A, domain 1"/>
    <property type="match status" value="1"/>
</dbReference>
<dbReference type="GO" id="GO:0003989">
    <property type="term" value="F:acetyl-CoA carboxylase activity"/>
    <property type="evidence" value="ECO:0007669"/>
    <property type="project" value="InterPro"/>
</dbReference>
<dbReference type="PANTHER" id="PTHR42853:SF3">
    <property type="entry name" value="ACETYL-COENZYME A CARBOXYLASE CARBOXYL TRANSFERASE SUBUNIT ALPHA, CHLOROPLASTIC"/>
    <property type="match status" value="1"/>
</dbReference>
<keyword evidence="6 10" id="KW-0067">ATP-binding</keyword>
<evidence type="ECO:0000313" key="13">
    <source>
        <dbReference type="EMBL" id="AQQ72418.1"/>
    </source>
</evidence>
<keyword evidence="2 10" id="KW-0444">Lipid biosynthesis</keyword>
<dbReference type="AlphaFoldDB" id="A0A1Q2MIS5"/>
<dbReference type="PANTHER" id="PTHR42853">
    <property type="entry name" value="ACETYL-COENZYME A CARBOXYLASE CARBOXYL TRANSFERASE SUBUNIT ALPHA"/>
    <property type="match status" value="1"/>
</dbReference>
<keyword evidence="10" id="KW-0963">Cytoplasm</keyword>
<dbReference type="NCBIfam" id="TIGR00513">
    <property type="entry name" value="accA"/>
    <property type="match status" value="1"/>
</dbReference>
<reference evidence="14" key="1">
    <citation type="submission" date="2017-02" db="EMBL/GenBank/DDBJ databases">
        <title>Comparative genomics and description of representatives of a novel lineage of planctomycetes thriving in anoxic sediments.</title>
        <authorList>
            <person name="Spring S."/>
            <person name="Bunk B."/>
            <person name="Sproer C."/>
        </authorList>
    </citation>
    <scope>NUCLEOTIDE SEQUENCE [LARGE SCALE GENOMIC DNA]</scope>
    <source>
        <strain evidence="14">SM-Chi-D1</strain>
    </source>
</reference>
<organism evidence="13 14">
    <name type="scientific">Limihaloglobus sulfuriphilus</name>
    <dbReference type="NCBI Taxonomy" id="1851148"/>
    <lineage>
        <taxon>Bacteria</taxon>
        <taxon>Pseudomonadati</taxon>
        <taxon>Planctomycetota</taxon>
        <taxon>Phycisphaerae</taxon>
        <taxon>Sedimentisphaerales</taxon>
        <taxon>Sedimentisphaeraceae</taxon>
        <taxon>Limihaloglobus</taxon>
    </lineage>
</organism>
<keyword evidence="5 10" id="KW-0276">Fatty acid metabolism</keyword>
<comment type="subcellular location">
    <subcellularLocation>
        <location evidence="10">Cytoplasm</location>
    </subcellularLocation>
</comment>
<dbReference type="UniPathway" id="UPA00655">
    <property type="reaction ID" value="UER00711"/>
</dbReference>
<feature type="coiled-coil region" evidence="11">
    <location>
        <begin position="17"/>
        <end position="44"/>
    </location>
</feature>
<keyword evidence="3 10" id="KW-0808">Transferase</keyword>
<name>A0A1Q2MIS5_9BACT</name>
<protein>
    <recommendedName>
        <fullName evidence="10">Acetyl-coenzyme A carboxylase carboxyl transferase subunit alpha</fullName>
        <shortName evidence="10">ACCase subunit alpha</shortName>
        <shortName evidence="10">Acetyl-CoA carboxylase carboxyltransferase subunit alpha</shortName>
        <ecNumber evidence="10">2.1.3.15</ecNumber>
    </recommendedName>
</protein>
<comment type="similarity">
    <text evidence="10">Belongs to the AccA family.</text>
</comment>
<dbReference type="InterPro" id="IPR029045">
    <property type="entry name" value="ClpP/crotonase-like_dom_sf"/>
</dbReference>
<evidence type="ECO:0000256" key="7">
    <source>
        <dbReference type="ARBA" id="ARBA00023098"/>
    </source>
</evidence>
<dbReference type="InterPro" id="IPR011763">
    <property type="entry name" value="COA_CT_C"/>
</dbReference>
<dbReference type="STRING" id="1851148.SMSP2_02802"/>
<comment type="subunit">
    <text evidence="10">Acetyl-CoA carboxylase is a heterohexamer composed of biotin carboxyl carrier protein (AccB), biotin carboxylase (AccC) and two subunits each of ACCase subunit alpha (AccA) and ACCase subunit beta (AccD).</text>
</comment>
<evidence type="ECO:0000256" key="6">
    <source>
        <dbReference type="ARBA" id="ARBA00022840"/>
    </source>
</evidence>
<dbReference type="NCBIfam" id="NF004344">
    <property type="entry name" value="PRK05724.1"/>
    <property type="match status" value="1"/>
</dbReference>
<dbReference type="NCBIfam" id="NF041504">
    <property type="entry name" value="AccA_sub"/>
    <property type="match status" value="1"/>
</dbReference>
<gene>
    <name evidence="10 13" type="primary">accA</name>
    <name evidence="13" type="ORF">SMSP2_02802</name>
</gene>
<dbReference type="KEGG" id="pbas:SMSP2_02802"/>
<dbReference type="Pfam" id="PF03255">
    <property type="entry name" value="ACCA"/>
    <property type="match status" value="1"/>
</dbReference>
<proteinExistence type="inferred from homology"/>
<dbReference type="EMBL" id="CP019646">
    <property type="protein sequence ID" value="AQQ72418.1"/>
    <property type="molecule type" value="Genomic_DNA"/>
</dbReference>
<keyword evidence="14" id="KW-1185">Reference proteome</keyword>
<dbReference type="SUPFAM" id="SSF52096">
    <property type="entry name" value="ClpP/crotonase"/>
    <property type="match status" value="1"/>
</dbReference>
<evidence type="ECO:0000256" key="10">
    <source>
        <dbReference type="HAMAP-Rule" id="MF_00823"/>
    </source>
</evidence>
<dbReference type="GO" id="GO:0006633">
    <property type="term" value="P:fatty acid biosynthetic process"/>
    <property type="evidence" value="ECO:0007669"/>
    <property type="project" value="UniProtKB-KW"/>
</dbReference>
<keyword evidence="13" id="KW-0436">Ligase</keyword>
<dbReference type="Proteomes" id="UP000188181">
    <property type="component" value="Chromosome"/>
</dbReference>
<dbReference type="HAMAP" id="MF_00823">
    <property type="entry name" value="AcetylCoA_CT_alpha"/>
    <property type="match status" value="1"/>
</dbReference>
<comment type="catalytic activity">
    <reaction evidence="9 10">
        <text>N(6)-carboxybiotinyl-L-lysyl-[protein] + acetyl-CoA = N(6)-biotinyl-L-lysyl-[protein] + malonyl-CoA</text>
        <dbReference type="Rhea" id="RHEA:54728"/>
        <dbReference type="Rhea" id="RHEA-COMP:10505"/>
        <dbReference type="Rhea" id="RHEA-COMP:10506"/>
        <dbReference type="ChEBI" id="CHEBI:57288"/>
        <dbReference type="ChEBI" id="CHEBI:57384"/>
        <dbReference type="ChEBI" id="CHEBI:83144"/>
        <dbReference type="ChEBI" id="CHEBI:83145"/>
        <dbReference type="EC" id="2.1.3.15"/>
    </reaction>
</comment>
<evidence type="ECO:0000256" key="4">
    <source>
        <dbReference type="ARBA" id="ARBA00022741"/>
    </source>
</evidence>
<keyword evidence="4 10" id="KW-0547">Nucleotide-binding</keyword>
<dbReference type="OrthoDB" id="9808023at2"/>
<comment type="function">
    <text evidence="10">Component of the acetyl coenzyme A carboxylase (ACC) complex. First, biotin carboxylase catalyzes the carboxylation of biotin on its carrier protein (BCCP) and then the CO(2) group is transferred by the carboxyltransferase to acetyl-CoA to form malonyl-CoA.</text>
</comment>
<dbReference type="GO" id="GO:0016743">
    <property type="term" value="F:carboxyl- or carbamoyltransferase activity"/>
    <property type="evidence" value="ECO:0007669"/>
    <property type="project" value="UniProtKB-UniRule"/>
</dbReference>
<evidence type="ECO:0000256" key="9">
    <source>
        <dbReference type="ARBA" id="ARBA00049152"/>
    </source>
</evidence>
<evidence type="ECO:0000256" key="11">
    <source>
        <dbReference type="SAM" id="Coils"/>
    </source>
</evidence>
<keyword evidence="7 10" id="KW-0443">Lipid metabolism</keyword>
<keyword evidence="11" id="KW-0175">Coiled coil</keyword>
<evidence type="ECO:0000256" key="8">
    <source>
        <dbReference type="ARBA" id="ARBA00023160"/>
    </source>
</evidence>
<evidence type="ECO:0000256" key="2">
    <source>
        <dbReference type="ARBA" id="ARBA00022516"/>
    </source>
</evidence>
<accession>A0A1Q2MIS5</accession>
<dbReference type="EC" id="2.1.3.15" evidence="10"/>
<dbReference type="GO" id="GO:0005524">
    <property type="term" value="F:ATP binding"/>
    <property type="evidence" value="ECO:0007669"/>
    <property type="project" value="UniProtKB-KW"/>
</dbReference>
<evidence type="ECO:0000256" key="1">
    <source>
        <dbReference type="ARBA" id="ARBA00004956"/>
    </source>
</evidence>
<dbReference type="GO" id="GO:0009317">
    <property type="term" value="C:acetyl-CoA carboxylase complex"/>
    <property type="evidence" value="ECO:0007669"/>
    <property type="project" value="InterPro"/>
</dbReference>
<dbReference type="InterPro" id="IPR001095">
    <property type="entry name" value="Acetyl_CoA_COase_a_su"/>
</dbReference>
<dbReference type="PROSITE" id="PS50989">
    <property type="entry name" value="COA_CT_CTER"/>
    <property type="match status" value="1"/>
</dbReference>
<sequence>MSELENIVEYLPFEQDIKVIDEQIQNLRSEADESTQRNMELRRLQSRKAEMLKEIYSNLNPWQTVQVSRHPSRPILSDYLQHMVSGFRELHGDRTFGDDNAIVTGLGQIGYERIMLIGQNKGKDTKDKIRCNFGCANPEGYRKALLKMRMAEKFGLPIVTLIDTPGAYPGIGAEERGQAQAIAVNLMEMSRIRTPIICIVIGEGGSGGALGIGVGDRLAMLEHSYYSVISPEGCAAILWRDGTKAGEAATALGLTSKSLTELGVVDSSIKEPLGGAHRNPRDTISNVSRYITTALRQLKMQDMETLIENRYKKIRSIGNPRQLEAQTANAGPASV</sequence>
<evidence type="ECO:0000256" key="3">
    <source>
        <dbReference type="ARBA" id="ARBA00022679"/>
    </source>
</evidence>